<sequence>MNEFLNISVIWVLLGFAFLLLEFIIPGFILFFFGVGAWIVALLTFFFDISLDVQILIFIISSSLSVLLFRKWLRGKMGHYSEPSAELADEFIGRICVTETAFTSNGKGKVTFKGAIWEAESIDALEVGEEAEIVGTKSIVLIIKSTK</sequence>
<evidence type="ECO:0000256" key="1">
    <source>
        <dbReference type="ARBA" id="ARBA00004141"/>
    </source>
</evidence>
<organism evidence="7 8">
    <name type="scientific">Pedobacter flavus</name>
    <dbReference type="NCBI Taxonomy" id="3113906"/>
    <lineage>
        <taxon>Bacteria</taxon>
        <taxon>Pseudomonadati</taxon>
        <taxon>Bacteroidota</taxon>
        <taxon>Sphingobacteriia</taxon>
        <taxon>Sphingobacteriales</taxon>
        <taxon>Sphingobacteriaceae</taxon>
        <taxon>Pedobacter</taxon>
    </lineage>
</organism>
<proteinExistence type="predicted"/>
<feature type="domain" description="NfeD-like C-terminal" evidence="6">
    <location>
        <begin position="88"/>
        <end position="144"/>
    </location>
</feature>
<comment type="subcellular location">
    <subcellularLocation>
        <location evidence="1">Membrane</location>
        <topology evidence="1">Multi-pass membrane protein</topology>
    </subcellularLocation>
</comment>
<reference evidence="7 8" key="1">
    <citation type="submission" date="2024-01" db="EMBL/GenBank/DDBJ databases">
        <title>Pedobacter sp. nov., isolated from oil-contaminated soil.</title>
        <authorList>
            <person name="Le N.T.T."/>
        </authorList>
    </citation>
    <scope>NUCLEOTIDE SEQUENCE [LARGE SCALE GENOMIC DNA]</scope>
    <source>
        <strain evidence="7 8">VNH31</strain>
    </source>
</reference>
<evidence type="ECO:0000313" key="7">
    <source>
        <dbReference type="EMBL" id="MEE1885329.1"/>
    </source>
</evidence>
<protein>
    <submittedName>
        <fullName evidence="7">NfeD family protein</fullName>
    </submittedName>
</protein>
<evidence type="ECO:0000256" key="4">
    <source>
        <dbReference type="ARBA" id="ARBA00023136"/>
    </source>
</evidence>
<dbReference type="InterPro" id="IPR012340">
    <property type="entry name" value="NA-bd_OB-fold"/>
</dbReference>
<keyword evidence="4 5" id="KW-0472">Membrane</keyword>
<feature type="transmembrane region" description="Helical" evidence="5">
    <location>
        <begin position="53"/>
        <end position="69"/>
    </location>
</feature>
<keyword evidence="3 5" id="KW-1133">Transmembrane helix</keyword>
<dbReference type="RefSeq" id="WP_330146228.1">
    <property type="nucleotide sequence ID" value="NZ_JAZDQU010000002.1"/>
</dbReference>
<dbReference type="InterPro" id="IPR052165">
    <property type="entry name" value="Membrane_assoc_protease"/>
</dbReference>
<name>A0ABU7H246_9SPHI</name>
<dbReference type="PANTHER" id="PTHR33507">
    <property type="entry name" value="INNER MEMBRANE PROTEIN YBBJ"/>
    <property type="match status" value="1"/>
</dbReference>
<accession>A0ABU7H246</accession>
<evidence type="ECO:0000259" key="6">
    <source>
        <dbReference type="Pfam" id="PF01957"/>
    </source>
</evidence>
<evidence type="ECO:0000313" key="8">
    <source>
        <dbReference type="Proteomes" id="UP001337681"/>
    </source>
</evidence>
<keyword evidence="2 5" id="KW-0812">Transmembrane</keyword>
<gene>
    <name evidence="7" type="ORF">VRU49_07840</name>
</gene>
<evidence type="ECO:0000256" key="3">
    <source>
        <dbReference type="ARBA" id="ARBA00022989"/>
    </source>
</evidence>
<dbReference type="Proteomes" id="UP001337681">
    <property type="component" value="Unassembled WGS sequence"/>
</dbReference>
<dbReference type="Pfam" id="PF01957">
    <property type="entry name" value="NfeD"/>
    <property type="match status" value="1"/>
</dbReference>
<comment type="caution">
    <text evidence="7">The sequence shown here is derived from an EMBL/GenBank/DDBJ whole genome shotgun (WGS) entry which is preliminary data.</text>
</comment>
<keyword evidence="8" id="KW-1185">Reference proteome</keyword>
<feature type="transmembrane region" description="Helical" evidence="5">
    <location>
        <begin position="6"/>
        <end position="21"/>
    </location>
</feature>
<dbReference type="Gene3D" id="2.40.50.140">
    <property type="entry name" value="Nucleic acid-binding proteins"/>
    <property type="match status" value="1"/>
</dbReference>
<dbReference type="InterPro" id="IPR002810">
    <property type="entry name" value="NfeD-like_C"/>
</dbReference>
<dbReference type="EMBL" id="JAZDQU010000002">
    <property type="protein sequence ID" value="MEE1885329.1"/>
    <property type="molecule type" value="Genomic_DNA"/>
</dbReference>
<dbReference type="SUPFAM" id="SSF141322">
    <property type="entry name" value="NfeD domain-like"/>
    <property type="match status" value="1"/>
</dbReference>
<evidence type="ECO:0000256" key="2">
    <source>
        <dbReference type="ARBA" id="ARBA00022692"/>
    </source>
</evidence>
<evidence type="ECO:0000256" key="5">
    <source>
        <dbReference type="SAM" id="Phobius"/>
    </source>
</evidence>
<dbReference type="PANTHER" id="PTHR33507:SF3">
    <property type="entry name" value="INNER MEMBRANE PROTEIN YBBJ"/>
    <property type="match status" value="1"/>
</dbReference>